<dbReference type="InterPro" id="IPR006689">
    <property type="entry name" value="Small_GTPase_ARF/SAR"/>
</dbReference>
<dbReference type="GO" id="GO:0046872">
    <property type="term" value="F:metal ion binding"/>
    <property type="evidence" value="ECO:0007669"/>
    <property type="project" value="UniProtKB-KW"/>
</dbReference>
<accession>A0A8S1KG16</accession>
<keyword evidence="1 3" id="KW-0547">Nucleotide-binding</keyword>
<evidence type="ECO:0000313" key="6">
    <source>
        <dbReference type="Proteomes" id="UP000692954"/>
    </source>
</evidence>
<dbReference type="PANTHER" id="PTHR11711">
    <property type="entry name" value="ADP RIBOSYLATION FACTOR-RELATED"/>
    <property type="match status" value="1"/>
</dbReference>
<dbReference type="GO" id="GO:0005525">
    <property type="term" value="F:GTP binding"/>
    <property type="evidence" value="ECO:0007669"/>
    <property type="project" value="UniProtKB-KW"/>
</dbReference>
<feature type="binding site" evidence="3">
    <location>
        <begin position="121"/>
        <end position="124"/>
    </location>
    <ligand>
        <name>GTP</name>
        <dbReference type="ChEBI" id="CHEBI:37565"/>
    </ligand>
</feature>
<dbReference type="NCBIfam" id="TIGR00231">
    <property type="entry name" value="small_GTP"/>
    <property type="match status" value="1"/>
</dbReference>
<evidence type="ECO:0000313" key="5">
    <source>
        <dbReference type="EMBL" id="CAD8051782.1"/>
    </source>
</evidence>
<sequence length="185" mass="21215">MGSICICQSKANQNSIKTKIVIVGLESSGKTALFEYIRIGNFVQTEPTEGYNVNFNNKDFLIFDLAGKTPNLWQHYYQNTDGIIFMIDSTNKGKLQEVKQQLIKLNRDIEFLNIGVLILFNKQDLEHLDFQVLLEECGVEKNLQFQKAWQMCSCKTGEGIEEGIKKLVFLIKKQQTTVQNQQQIT</sequence>
<dbReference type="SMART" id="SM00177">
    <property type="entry name" value="ARF"/>
    <property type="match status" value="1"/>
</dbReference>
<dbReference type="PROSITE" id="PS51417">
    <property type="entry name" value="ARF"/>
    <property type="match status" value="1"/>
</dbReference>
<evidence type="ECO:0000256" key="2">
    <source>
        <dbReference type="ARBA" id="ARBA00023134"/>
    </source>
</evidence>
<reference evidence="5" key="1">
    <citation type="submission" date="2021-01" db="EMBL/GenBank/DDBJ databases">
        <authorList>
            <consortium name="Genoscope - CEA"/>
            <person name="William W."/>
        </authorList>
    </citation>
    <scope>NUCLEOTIDE SEQUENCE</scope>
</reference>
<dbReference type="GO" id="GO:0003924">
    <property type="term" value="F:GTPase activity"/>
    <property type="evidence" value="ECO:0007669"/>
    <property type="project" value="InterPro"/>
</dbReference>
<evidence type="ECO:0008006" key="7">
    <source>
        <dbReference type="Google" id="ProtNLM"/>
    </source>
</evidence>
<gene>
    <name evidence="5" type="ORF">PSON_ATCC_30995.1.T0060072</name>
</gene>
<evidence type="ECO:0000256" key="3">
    <source>
        <dbReference type="PIRSR" id="PIRSR606689-1"/>
    </source>
</evidence>
<keyword evidence="6" id="KW-1185">Reference proteome</keyword>
<dbReference type="InterPro" id="IPR005225">
    <property type="entry name" value="Small_GTP-bd"/>
</dbReference>
<dbReference type="InterPro" id="IPR024156">
    <property type="entry name" value="Small_GTPase_ARF"/>
</dbReference>
<dbReference type="AlphaFoldDB" id="A0A8S1KG16"/>
<dbReference type="OrthoDB" id="284243at2759"/>
<keyword evidence="4" id="KW-0460">Magnesium</keyword>
<feature type="binding site" evidence="3">
    <location>
        <begin position="24"/>
        <end position="31"/>
    </location>
    <ligand>
        <name>GTP</name>
        <dbReference type="ChEBI" id="CHEBI:37565"/>
    </ligand>
</feature>
<dbReference type="Proteomes" id="UP000692954">
    <property type="component" value="Unassembled WGS sequence"/>
</dbReference>
<organism evidence="5 6">
    <name type="scientific">Paramecium sonneborni</name>
    <dbReference type="NCBI Taxonomy" id="65129"/>
    <lineage>
        <taxon>Eukaryota</taxon>
        <taxon>Sar</taxon>
        <taxon>Alveolata</taxon>
        <taxon>Ciliophora</taxon>
        <taxon>Intramacronucleata</taxon>
        <taxon>Oligohymenophorea</taxon>
        <taxon>Peniculida</taxon>
        <taxon>Parameciidae</taxon>
        <taxon>Paramecium</taxon>
    </lineage>
</organism>
<keyword evidence="4" id="KW-0479">Metal-binding</keyword>
<proteinExistence type="predicted"/>
<feature type="binding site" evidence="4">
    <location>
        <position position="31"/>
    </location>
    <ligand>
        <name>Mg(2+)</name>
        <dbReference type="ChEBI" id="CHEBI:18420"/>
    </ligand>
</feature>
<dbReference type="EMBL" id="CAJJDN010000006">
    <property type="protein sequence ID" value="CAD8051782.1"/>
    <property type="molecule type" value="Genomic_DNA"/>
</dbReference>
<name>A0A8S1KG16_9CILI</name>
<comment type="caution">
    <text evidence="5">The sequence shown here is derived from an EMBL/GenBank/DDBJ whole genome shotgun (WGS) entry which is preliminary data.</text>
</comment>
<protein>
    <recommendedName>
        <fullName evidence="7">ADP-ribosylation factor</fullName>
    </recommendedName>
</protein>
<feature type="binding site" evidence="3">
    <location>
        <position position="67"/>
    </location>
    <ligand>
        <name>GTP</name>
        <dbReference type="ChEBI" id="CHEBI:37565"/>
    </ligand>
</feature>
<keyword evidence="2 3" id="KW-0342">GTP-binding</keyword>
<dbReference type="Pfam" id="PF00025">
    <property type="entry name" value="Arf"/>
    <property type="match status" value="1"/>
</dbReference>
<evidence type="ECO:0000256" key="1">
    <source>
        <dbReference type="ARBA" id="ARBA00022741"/>
    </source>
</evidence>
<evidence type="ECO:0000256" key="4">
    <source>
        <dbReference type="PIRSR" id="PIRSR606689-2"/>
    </source>
</evidence>
<feature type="binding site" evidence="4">
    <location>
        <position position="48"/>
    </location>
    <ligand>
        <name>Mg(2+)</name>
        <dbReference type="ChEBI" id="CHEBI:18420"/>
    </ligand>
</feature>
<dbReference type="CDD" id="cd00878">
    <property type="entry name" value="Arf_Arl"/>
    <property type="match status" value="1"/>
</dbReference>
<dbReference type="SMART" id="SM00178">
    <property type="entry name" value="SAR"/>
    <property type="match status" value="1"/>
</dbReference>